<dbReference type="Proteomes" id="UP001597218">
    <property type="component" value="Unassembled WGS sequence"/>
</dbReference>
<evidence type="ECO:0000313" key="1">
    <source>
        <dbReference type="EMBL" id="MFD1927037.1"/>
    </source>
</evidence>
<proteinExistence type="predicted"/>
<gene>
    <name evidence="1" type="ORF">ACFSFY_03050</name>
</gene>
<comment type="caution">
    <text evidence="1">The sequence shown here is derived from an EMBL/GenBank/DDBJ whole genome shotgun (WGS) entry which is preliminary data.</text>
</comment>
<organism evidence="1 2">
    <name type="scientific">Sporosarcina siberiensis</name>
    <dbReference type="NCBI Taxonomy" id="1365606"/>
    <lineage>
        <taxon>Bacteria</taxon>
        <taxon>Bacillati</taxon>
        <taxon>Bacillota</taxon>
        <taxon>Bacilli</taxon>
        <taxon>Bacillales</taxon>
        <taxon>Caryophanaceae</taxon>
        <taxon>Sporosarcina</taxon>
    </lineage>
</organism>
<keyword evidence="2" id="KW-1185">Reference proteome</keyword>
<sequence>MDLRLQKIIEETKMKFGLDNYILERTSIYKKRDPIGKIQYTFNMEWFPAHEEQPVDEDSNPDGTAVVEYNISVSSFASVVFVGGISNSTITHFNEKTSQEVGKWIESETGLIYGVDFKLSGSNENEYTYESDIDGIKLTPSGVMNVEFDTNGKLINFNIHGTIPSQEEIIESIFTLTLENIEPLVKKQLQLVKIPSESKKCFVPVYAMEEVFISMDGSKLVPYLEHERSEIILDEIIVWEAPLVRELNRQDIFLASEITVDEAFKKISDEAKLFLSNEDIELSTQVVRDVLRTEFPLESGKWKVATIERKENYIEAVCRMNEEDDILFNRKFVVFIEPQTFGLLNYIDNGAMFEIFDSFEPAKTAVITHDDAYEKMLPYITLEPTYVYDLEKEKYILYGLLDAAEGVDALTGEIVFLQDI</sequence>
<reference evidence="2" key="1">
    <citation type="journal article" date="2019" name="Int. J. Syst. Evol. Microbiol.">
        <title>The Global Catalogue of Microorganisms (GCM) 10K type strain sequencing project: providing services to taxonomists for standard genome sequencing and annotation.</title>
        <authorList>
            <consortium name="The Broad Institute Genomics Platform"/>
            <consortium name="The Broad Institute Genome Sequencing Center for Infectious Disease"/>
            <person name="Wu L."/>
            <person name="Ma J."/>
        </authorList>
    </citation>
    <scope>NUCLEOTIDE SEQUENCE [LARGE SCALE GENOMIC DNA]</scope>
    <source>
        <strain evidence="2">CGMCC 4.7177</strain>
    </source>
</reference>
<dbReference type="RefSeq" id="WP_381535696.1">
    <property type="nucleotide sequence ID" value="NZ_JBHUGI010000006.1"/>
</dbReference>
<protein>
    <submittedName>
        <fullName evidence="1">Uncharacterized protein</fullName>
    </submittedName>
</protein>
<name>A0ABW4SC39_9BACL</name>
<accession>A0ABW4SC39</accession>
<dbReference type="EMBL" id="JBHUGI010000006">
    <property type="protein sequence ID" value="MFD1927037.1"/>
    <property type="molecule type" value="Genomic_DNA"/>
</dbReference>
<evidence type="ECO:0000313" key="2">
    <source>
        <dbReference type="Proteomes" id="UP001597218"/>
    </source>
</evidence>